<dbReference type="Proteomes" id="UP001158067">
    <property type="component" value="Unassembled WGS sequence"/>
</dbReference>
<proteinExistence type="predicted"/>
<dbReference type="SUPFAM" id="SSF53448">
    <property type="entry name" value="Nucleotide-diphospho-sugar transferases"/>
    <property type="match status" value="1"/>
</dbReference>
<dbReference type="CDD" id="cd00761">
    <property type="entry name" value="Glyco_tranf_GTA_type"/>
    <property type="match status" value="1"/>
</dbReference>
<reference evidence="2 3" key="1">
    <citation type="submission" date="2017-05" db="EMBL/GenBank/DDBJ databases">
        <authorList>
            <person name="Varghese N."/>
            <person name="Submissions S."/>
        </authorList>
    </citation>
    <scope>NUCLEOTIDE SEQUENCE [LARGE SCALE GENOMIC DNA]</scope>
    <source>
        <strain evidence="2 3">DSM 25457</strain>
    </source>
</reference>
<name>A0ABY1QCZ3_9BACT</name>
<feature type="domain" description="Glycosyltransferase 2-like" evidence="1">
    <location>
        <begin position="10"/>
        <end position="124"/>
    </location>
</feature>
<dbReference type="EMBL" id="FXUG01000009">
    <property type="protein sequence ID" value="SMP66105.1"/>
    <property type="molecule type" value="Genomic_DNA"/>
</dbReference>
<dbReference type="InterPro" id="IPR001173">
    <property type="entry name" value="Glyco_trans_2-like"/>
</dbReference>
<dbReference type="RefSeq" id="WP_283433761.1">
    <property type="nucleotide sequence ID" value="NZ_FXUG01000009.1"/>
</dbReference>
<dbReference type="InterPro" id="IPR029044">
    <property type="entry name" value="Nucleotide-diphossugar_trans"/>
</dbReference>
<dbReference type="PANTHER" id="PTHR22916">
    <property type="entry name" value="GLYCOSYLTRANSFERASE"/>
    <property type="match status" value="1"/>
</dbReference>
<evidence type="ECO:0000259" key="1">
    <source>
        <dbReference type="Pfam" id="PF00535"/>
    </source>
</evidence>
<dbReference type="Pfam" id="PF00535">
    <property type="entry name" value="Glycos_transf_2"/>
    <property type="match status" value="1"/>
</dbReference>
<evidence type="ECO:0000313" key="3">
    <source>
        <dbReference type="Proteomes" id="UP001158067"/>
    </source>
</evidence>
<keyword evidence="3" id="KW-1185">Reference proteome</keyword>
<comment type="caution">
    <text evidence="2">The sequence shown here is derived from an EMBL/GenBank/DDBJ whole genome shotgun (WGS) entry which is preliminary data.</text>
</comment>
<dbReference type="PANTHER" id="PTHR22916:SF3">
    <property type="entry name" value="UDP-GLCNAC:BETAGAL BETA-1,3-N-ACETYLGLUCOSAMINYLTRANSFERASE-LIKE PROTEIN 1"/>
    <property type="match status" value="1"/>
</dbReference>
<organism evidence="2 3">
    <name type="scientific">Neorhodopirellula lusitana</name>
    <dbReference type="NCBI Taxonomy" id="445327"/>
    <lineage>
        <taxon>Bacteria</taxon>
        <taxon>Pseudomonadati</taxon>
        <taxon>Planctomycetota</taxon>
        <taxon>Planctomycetia</taxon>
        <taxon>Pirellulales</taxon>
        <taxon>Pirellulaceae</taxon>
        <taxon>Neorhodopirellula</taxon>
    </lineage>
</organism>
<evidence type="ECO:0000313" key="2">
    <source>
        <dbReference type="EMBL" id="SMP66105.1"/>
    </source>
</evidence>
<sequence length="232" mass="25731">MVIDGTELVSVVIPAFNAARFLSEAVASVEAQDYSRIEVVIVDDGSTDDTWEIANQIAIRNGRVCCVQQANGGISSARNTGIRNCTGELLAFLDADDLWTSDRLEKQFLAAARFPDADYFTGQVHQFLDSSCQSTATVAEELSDGAVAGTLLIPTERFHDVGWFDTQLKVAEFLDWHSRCSELGLHGHTVDSVLLQRRIHDTNTGKLQRDSRRDYLLAMKSHLDRKRRGENG</sequence>
<protein>
    <submittedName>
        <fullName evidence="2">Glycosyltransferase involved in cell wall bisynthesis</fullName>
    </submittedName>
</protein>
<dbReference type="Gene3D" id="3.90.550.10">
    <property type="entry name" value="Spore Coat Polysaccharide Biosynthesis Protein SpsA, Chain A"/>
    <property type="match status" value="1"/>
</dbReference>
<gene>
    <name evidence="2" type="ORF">SAMN06265222_109194</name>
</gene>
<accession>A0ABY1QCZ3</accession>